<reference evidence="2 3" key="2">
    <citation type="submission" date="2018-11" db="EMBL/GenBank/DDBJ databases">
        <authorList>
            <consortium name="Pathogen Informatics"/>
        </authorList>
    </citation>
    <scope>NUCLEOTIDE SEQUENCE [LARGE SCALE GENOMIC DNA]</scope>
</reference>
<gene>
    <name evidence="2" type="ORF">ASIM_LOCUS7303</name>
</gene>
<dbReference type="Proteomes" id="UP000267096">
    <property type="component" value="Unassembled WGS sequence"/>
</dbReference>
<evidence type="ECO:0000313" key="3">
    <source>
        <dbReference type="Proteomes" id="UP000267096"/>
    </source>
</evidence>
<protein>
    <submittedName>
        <fullName evidence="2 4">Uncharacterized protein</fullName>
    </submittedName>
</protein>
<sequence>MIGLPFAPTRDPRIKLKKEFKAILKMYVSVSLFLRIITLDNLLTILFIIVLDLEFGDFEPFFREKILRRYRPTIGQ</sequence>
<keyword evidence="1" id="KW-0812">Transmembrane</keyword>
<evidence type="ECO:0000313" key="2">
    <source>
        <dbReference type="EMBL" id="VDK28908.1"/>
    </source>
</evidence>
<evidence type="ECO:0000313" key="4">
    <source>
        <dbReference type="WBParaSite" id="ASIM_0000753601-mRNA-1"/>
    </source>
</evidence>
<organism evidence="4">
    <name type="scientific">Anisakis simplex</name>
    <name type="common">Herring worm</name>
    <dbReference type="NCBI Taxonomy" id="6269"/>
    <lineage>
        <taxon>Eukaryota</taxon>
        <taxon>Metazoa</taxon>
        <taxon>Ecdysozoa</taxon>
        <taxon>Nematoda</taxon>
        <taxon>Chromadorea</taxon>
        <taxon>Rhabditida</taxon>
        <taxon>Spirurina</taxon>
        <taxon>Ascaridomorpha</taxon>
        <taxon>Ascaridoidea</taxon>
        <taxon>Anisakidae</taxon>
        <taxon>Anisakis</taxon>
        <taxon>Anisakis simplex complex</taxon>
    </lineage>
</organism>
<proteinExistence type="predicted"/>
<dbReference type="EMBL" id="UYRR01017420">
    <property type="protein sequence ID" value="VDK28908.1"/>
    <property type="molecule type" value="Genomic_DNA"/>
</dbReference>
<dbReference type="AlphaFoldDB" id="A0A0M3JIS0"/>
<dbReference type="WBParaSite" id="ASIM_0000753601-mRNA-1">
    <property type="protein sequence ID" value="ASIM_0000753601-mRNA-1"/>
    <property type="gene ID" value="ASIM_0000753601"/>
</dbReference>
<accession>A0A0M3JIS0</accession>
<keyword evidence="3" id="KW-1185">Reference proteome</keyword>
<feature type="transmembrane region" description="Helical" evidence="1">
    <location>
        <begin position="26"/>
        <end position="51"/>
    </location>
</feature>
<keyword evidence="1" id="KW-1133">Transmembrane helix</keyword>
<reference evidence="4" key="1">
    <citation type="submission" date="2017-02" db="UniProtKB">
        <authorList>
            <consortium name="WormBaseParasite"/>
        </authorList>
    </citation>
    <scope>IDENTIFICATION</scope>
</reference>
<evidence type="ECO:0000256" key="1">
    <source>
        <dbReference type="SAM" id="Phobius"/>
    </source>
</evidence>
<name>A0A0M3JIS0_ANISI</name>
<keyword evidence="1" id="KW-0472">Membrane</keyword>